<evidence type="ECO:0000313" key="6">
    <source>
        <dbReference type="EMBL" id="TYC11010.1"/>
    </source>
</evidence>
<evidence type="ECO:0000256" key="2">
    <source>
        <dbReference type="ARBA" id="ARBA00023125"/>
    </source>
</evidence>
<dbReference type="Pfam" id="PF02311">
    <property type="entry name" value="AraC_binding"/>
    <property type="match status" value="1"/>
</dbReference>
<dbReference type="SUPFAM" id="SSF46689">
    <property type="entry name" value="Homeodomain-like"/>
    <property type="match status" value="2"/>
</dbReference>
<evidence type="ECO:0000256" key="4">
    <source>
        <dbReference type="SAM" id="MobiDB-lite"/>
    </source>
</evidence>
<proteinExistence type="predicted"/>
<comment type="caution">
    <text evidence="6">The sequence shown here is derived from an EMBL/GenBank/DDBJ whole genome shotgun (WGS) entry which is preliminary data.</text>
</comment>
<keyword evidence="7" id="KW-1185">Reference proteome</keyword>
<accession>A0A5D0TZV7</accession>
<keyword evidence="2" id="KW-0238">DNA-binding</keyword>
<dbReference type="PANTHER" id="PTHR46796">
    <property type="entry name" value="HTH-TYPE TRANSCRIPTIONAL ACTIVATOR RHAS-RELATED"/>
    <property type="match status" value="1"/>
</dbReference>
<dbReference type="InterPro" id="IPR050204">
    <property type="entry name" value="AraC_XylS_family_regulators"/>
</dbReference>
<evidence type="ECO:0000256" key="1">
    <source>
        <dbReference type="ARBA" id="ARBA00023015"/>
    </source>
</evidence>
<dbReference type="InterPro" id="IPR018060">
    <property type="entry name" value="HTH_AraC"/>
</dbReference>
<dbReference type="InterPro" id="IPR003313">
    <property type="entry name" value="AraC-bd"/>
</dbReference>
<feature type="domain" description="HTH araC/xylS-type" evidence="5">
    <location>
        <begin position="179"/>
        <end position="276"/>
    </location>
</feature>
<reference evidence="6 7" key="1">
    <citation type="submission" date="2019-08" db="EMBL/GenBank/DDBJ databases">
        <title>Actinomadura sp. nov. CYP1-5 isolated from mountain soil.</title>
        <authorList>
            <person name="Songsumanus A."/>
            <person name="Kuncharoen N."/>
            <person name="Kudo T."/>
            <person name="Yuki M."/>
            <person name="Igarashi Y."/>
            <person name="Tanasupawat S."/>
        </authorList>
    </citation>
    <scope>NUCLEOTIDE SEQUENCE [LARGE SCALE GENOMIC DNA]</scope>
    <source>
        <strain evidence="6 7">GKU157</strain>
    </source>
</reference>
<dbReference type="SUPFAM" id="SSF51215">
    <property type="entry name" value="Regulatory protein AraC"/>
    <property type="match status" value="1"/>
</dbReference>
<dbReference type="Pfam" id="PF12833">
    <property type="entry name" value="HTH_18"/>
    <property type="match status" value="1"/>
</dbReference>
<protein>
    <submittedName>
        <fullName evidence="6">AraC family transcriptional regulator</fullName>
    </submittedName>
</protein>
<dbReference type="RefSeq" id="WP_148353219.1">
    <property type="nucleotide sequence ID" value="NZ_JBHSBF010000011.1"/>
</dbReference>
<dbReference type="AlphaFoldDB" id="A0A5D0TZV7"/>
<dbReference type="SMART" id="SM00342">
    <property type="entry name" value="HTH_ARAC"/>
    <property type="match status" value="1"/>
</dbReference>
<dbReference type="InterPro" id="IPR037923">
    <property type="entry name" value="HTH-like"/>
</dbReference>
<dbReference type="PROSITE" id="PS01124">
    <property type="entry name" value="HTH_ARAC_FAMILY_2"/>
    <property type="match status" value="1"/>
</dbReference>
<keyword evidence="1" id="KW-0805">Transcription regulation</keyword>
<sequence>MGAVSGAGEAAHFFRHPAIPDVDLLRARYVTHRFARHTHDGYVFGVIDAGVEEFEHPGGVVRAGPGSVVVVNPGVIHDGRAGAPEGWAYRVIYPPVDVVAAVAAELGARPGTPAFPDAVLDDPTAAALLRAVHRAGEKGDALAASTFLRTTLARLLTGHSRDVRRDDPRRPPSMPRAVREAREILHANLVGPPSLDELAEAVGARPFPLLRAFRETVGLPPHAYLNQVRVRAARDLLDEGLRPAEVASRTGFADQAHLSRHFKRTLGVPPGAYRSARRNGRVVARGAEEES</sequence>
<dbReference type="Gene3D" id="1.10.10.60">
    <property type="entry name" value="Homeodomain-like"/>
    <property type="match status" value="2"/>
</dbReference>
<evidence type="ECO:0000259" key="5">
    <source>
        <dbReference type="PROSITE" id="PS01124"/>
    </source>
</evidence>
<gene>
    <name evidence="6" type="ORF">FXF65_29000</name>
</gene>
<name>A0A5D0TZV7_9ACTN</name>
<feature type="region of interest" description="Disordered" evidence="4">
    <location>
        <begin position="269"/>
        <end position="291"/>
    </location>
</feature>
<evidence type="ECO:0000313" key="7">
    <source>
        <dbReference type="Proteomes" id="UP000322634"/>
    </source>
</evidence>
<dbReference type="GO" id="GO:0043565">
    <property type="term" value="F:sequence-specific DNA binding"/>
    <property type="evidence" value="ECO:0007669"/>
    <property type="project" value="InterPro"/>
</dbReference>
<dbReference type="EMBL" id="VSFF01000011">
    <property type="protein sequence ID" value="TYC11010.1"/>
    <property type="molecule type" value="Genomic_DNA"/>
</dbReference>
<evidence type="ECO:0000256" key="3">
    <source>
        <dbReference type="ARBA" id="ARBA00023163"/>
    </source>
</evidence>
<dbReference type="GO" id="GO:0003700">
    <property type="term" value="F:DNA-binding transcription factor activity"/>
    <property type="evidence" value="ECO:0007669"/>
    <property type="project" value="InterPro"/>
</dbReference>
<dbReference type="OrthoDB" id="3172070at2"/>
<dbReference type="PANTHER" id="PTHR46796:SF2">
    <property type="entry name" value="TRANSCRIPTIONAL REGULATORY PROTEIN"/>
    <property type="match status" value="1"/>
</dbReference>
<keyword evidence="3" id="KW-0804">Transcription</keyword>
<dbReference type="InterPro" id="IPR009057">
    <property type="entry name" value="Homeodomain-like_sf"/>
</dbReference>
<organism evidence="6 7">
    <name type="scientific">Actinomadura syzygii</name>
    <dbReference type="NCBI Taxonomy" id="1427538"/>
    <lineage>
        <taxon>Bacteria</taxon>
        <taxon>Bacillati</taxon>
        <taxon>Actinomycetota</taxon>
        <taxon>Actinomycetes</taxon>
        <taxon>Streptosporangiales</taxon>
        <taxon>Thermomonosporaceae</taxon>
        <taxon>Actinomadura</taxon>
    </lineage>
</organism>
<dbReference type="Proteomes" id="UP000322634">
    <property type="component" value="Unassembled WGS sequence"/>
</dbReference>